<evidence type="ECO:0000256" key="1">
    <source>
        <dbReference type="SAM" id="MobiDB-lite"/>
    </source>
</evidence>
<name>A0ABV7PU03_9ACTN</name>
<dbReference type="RefSeq" id="WP_387971924.1">
    <property type="nucleotide sequence ID" value="NZ_JBHRWO010000006.1"/>
</dbReference>
<dbReference type="EMBL" id="JBHRWO010000006">
    <property type="protein sequence ID" value="MFC3492039.1"/>
    <property type="molecule type" value="Genomic_DNA"/>
</dbReference>
<proteinExistence type="predicted"/>
<evidence type="ECO:0000313" key="2">
    <source>
        <dbReference type="EMBL" id="MFC3492039.1"/>
    </source>
</evidence>
<evidence type="ECO:0008006" key="4">
    <source>
        <dbReference type="Google" id="ProtNLM"/>
    </source>
</evidence>
<comment type="caution">
    <text evidence="2">The sequence shown here is derived from an EMBL/GenBank/DDBJ whole genome shotgun (WGS) entry which is preliminary data.</text>
</comment>
<accession>A0ABV7PU03</accession>
<keyword evidence="3" id="KW-1185">Reference proteome</keyword>
<organism evidence="2 3">
    <name type="scientific">Glycomyces rhizosphaerae</name>
    <dbReference type="NCBI Taxonomy" id="2054422"/>
    <lineage>
        <taxon>Bacteria</taxon>
        <taxon>Bacillati</taxon>
        <taxon>Actinomycetota</taxon>
        <taxon>Actinomycetes</taxon>
        <taxon>Glycomycetales</taxon>
        <taxon>Glycomycetaceae</taxon>
        <taxon>Glycomyces</taxon>
    </lineage>
</organism>
<dbReference type="Proteomes" id="UP001595712">
    <property type="component" value="Unassembled WGS sequence"/>
</dbReference>
<gene>
    <name evidence="2" type="ORF">ACFO8M_06020</name>
</gene>
<sequence>MTQRPGEEELREQYKEAMDEWDASNDAELWESTIGDGLEDVPEWGATLPAPDDDIGGAARRR</sequence>
<protein>
    <recommendedName>
        <fullName evidence="4">Antitoxin</fullName>
    </recommendedName>
</protein>
<evidence type="ECO:0000313" key="3">
    <source>
        <dbReference type="Proteomes" id="UP001595712"/>
    </source>
</evidence>
<feature type="region of interest" description="Disordered" evidence="1">
    <location>
        <begin position="37"/>
        <end position="62"/>
    </location>
</feature>
<reference evidence="3" key="1">
    <citation type="journal article" date="2019" name="Int. J. Syst. Evol. Microbiol.">
        <title>The Global Catalogue of Microorganisms (GCM) 10K type strain sequencing project: providing services to taxonomists for standard genome sequencing and annotation.</title>
        <authorList>
            <consortium name="The Broad Institute Genomics Platform"/>
            <consortium name="The Broad Institute Genome Sequencing Center for Infectious Disease"/>
            <person name="Wu L."/>
            <person name="Ma J."/>
        </authorList>
    </citation>
    <scope>NUCLEOTIDE SEQUENCE [LARGE SCALE GENOMIC DNA]</scope>
    <source>
        <strain evidence="3">CGMCC 4.7396</strain>
    </source>
</reference>